<dbReference type="InterPro" id="IPR003451">
    <property type="entry name" value="LytB/IspH"/>
</dbReference>
<keyword evidence="4" id="KW-0408">Iron</keyword>
<comment type="caution">
    <text evidence="7">The sequence shown here is derived from an EMBL/GenBank/DDBJ whole genome shotgun (WGS) entry which is preliminary data.</text>
</comment>
<sequence length="370" mass="38949">MNRSVLLETFPHPLQAPGALTVARSWVHPERGPVDCPAHPLLAAVAERDGFRVRTTSLTAPDPDCRPHGTVFAVSYQDPHGPVRGLAIGVQLGDPWALAYAHRQITVWSSTLRTRRILLLSPPAAAPAPGTQSAAVPGPSTSGGAPPRWRACGCAHQTLCPAVDRAAHAIRAFQAQSLRVALVGRPVWRAPEAPPLTPPEHKLLLPLTSTSAVAGLDSLDPDSIAFVVAPGSSIDQVSEILTSLRVRFPRVRGQHPDQWCYTMTDQLNAARSALAESDTLLLCDSGATPTTMAAVEAATEARTTISTHRISTLGRLHPRDIDVPAITAIDSTGSTTLVDALSGLGPLSVVRRGAQSTTVASHQPVGAPAH</sequence>
<feature type="region of interest" description="Disordered" evidence="6">
    <location>
        <begin position="123"/>
        <end position="145"/>
    </location>
</feature>
<organism evidence="7 8">
    <name type="scientific">Streptomyces mauvecolor</name>
    <dbReference type="NCBI Taxonomy" id="58345"/>
    <lineage>
        <taxon>Bacteria</taxon>
        <taxon>Bacillati</taxon>
        <taxon>Actinomycetota</taxon>
        <taxon>Actinomycetes</taxon>
        <taxon>Kitasatosporales</taxon>
        <taxon>Streptomycetaceae</taxon>
        <taxon>Streptomyces</taxon>
    </lineage>
</organism>
<keyword evidence="5" id="KW-0411">Iron-sulfur</keyword>
<keyword evidence="2" id="KW-0004">4Fe-4S</keyword>
<dbReference type="EMBL" id="JBHSIZ010000049">
    <property type="protein sequence ID" value="MFC4961485.1"/>
    <property type="molecule type" value="Genomic_DNA"/>
</dbReference>
<dbReference type="Proteomes" id="UP001595834">
    <property type="component" value="Unassembled WGS sequence"/>
</dbReference>
<evidence type="ECO:0000313" key="8">
    <source>
        <dbReference type="Proteomes" id="UP001595834"/>
    </source>
</evidence>
<feature type="compositionally biased region" description="Polar residues" evidence="6">
    <location>
        <begin position="130"/>
        <end position="143"/>
    </location>
</feature>
<gene>
    <name evidence="7" type="ORF">ACFPFX_34860</name>
</gene>
<dbReference type="Pfam" id="PF02401">
    <property type="entry name" value="LYTB"/>
    <property type="match status" value="1"/>
</dbReference>
<protein>
    <submittedName>
        <fullName evidence="7">4-hydroxy-3-methylbut-2-enyl diphosphate reductase</fullName>
    </submittedName>
</protein>
<comment type="cofactor">
    <cofactor evidence="1">
        <name>[4Fe-4S] cluster</name>
        <dbReference type="ChEBI" id="CHEBI:49883"/>
    </cofactor>
</comment>
<keyword evidence="3" id="KW-0479">Metal-binding</keyword>
<evidence type="ECO:0000256" key="4">
    <source>
        <dbReference type="ARBA" id="ARBA00023004"/>
    </source>
</evidence>
<name>A0ABV9V1J3_9ACTN</name>
<evidence type="ECO:0000256" key="2">
    <source>
        <dbReference type="ARBA" id="ARBA00022485"/>
    </source>
</evidence>
<accession>A0ABV9V1J3</accession>
<proteinExistence type="predicted"/>
<evidence type="ECO:0000256" key="3">
    <source>
        <dbReference type="ARBA" id="ARBA00022723"/>
    </source>
</evidence>
<evidence type="ECO:0000256" key="5">
    <source>
        <dbReference type="ARBA" id="ARBA00023014"/>
    </source>
</evidence>
<evidence type="ECO:0000256" key="6">
    <source>
        <dbReference type="SAM" id="MobiDB-lite"/>
    </source>
</evidence>
<evidence type="ECO:0000313" key="7">
    <source>
        <dbReference type="EMBL" id="MFC4961485.1"/>
    </source>
</evidence>
<reference evidence="8" key="1">
    <citation type="journal article" date="2019" name="Int. J. Syst. Evol. Microbiol.">
        <title>The Global Catalogue of Microorganisms (GCM) 10K type strain sequencing project: providing services to taxonomists for standard genome sequencing and annotation.</title>
        <authorList>
            <consortium name="The Broad Institute Genomics Platform"/>
            <consortium name="The Broad Institute Genome Sequencing Center for Infectious Disease"/>
            <person name="Wu L."/>
            <person name="Ma J."/>
        </authorList>
    </citation>
    <scope>NUCLEOTIDE SEQUENCE [LARGE SCALE GENOMIC DNA]</scope>
    <source>
        <strain evidence="8">CCM 7224</strain>
    </source>
</reference>
<dbReference type="RefSeq" id="WP_344380726.1">
    <property type="nucleotide sequence ID" value="NZ_BAAASQ010000053.1"/>
</dbReference>
<evidence type="ECO:0000256" key="1">
    <source>
        <dbReference type="ARBA" id="ARBA00001966"/>
    </source>
</evidence>
<keyword evidence="8" id="KW-1185">Reference proteome</keyword>